<organism evidence="2 3">
    <name type="scientific">candidate division WWE3 bacterium CG_4_9_14_0_2_um_filter_35_11</name>
    <dbReference type="NCBI Taxonomy" id="1975077"/>
    <lineage>
        <taxon>Bacteria</taxon>
        <taxon>Katanobacteria</taxon>
    </lineage>
</organism>
<evidence type="ECO:0000313" key="3">
    <source>
        <dbReference type="Proteomes" id="UP000229756"/>
    </source>
</evidence>
<feature type="transmembrane region" description="Helical" evidence="1">
    <location>
        <begin position="447"/>
        <end position="465"/>
    </location>
</feature>
<comment type="caution">
    <text evidence="2">The sequence shown here is derived from an EMBL/GenBank/DDBJ whole genome shotgun (WGS) entry which is preliminary data.</text>
</comment>
<dbReference type="EMBL" id="PFSJ01000001">
    <property type="protein sequence ID" value="PJC24072.1"/>
    <property type="molecule type" value="Genomic_DNA"/>
</dbReference>
<keyword evidence="1" id="KW-0472">Membrane</keyword>
<sequence length="509" mass="54646">MKTSLIRSVVIGSLLLLSITFLAPGKAYAYRDDKLDDLSSSLRVYNRSDGLHDVYVQMSQTRSYSFKAFNVDTNYKFYLEIGDSGTEFDISYWNDHSPANNPPEEKYTFDFRDESGSTLHLRVKSGGPPLGWCGLLGGLDCRNLKSVSITFPVGGSGDFYINDVNPTASIGIFSFDLAGSLPSSCGPATCYYRVRLKGTGDVDNWGASYGCTMGPGGRALVVPVDFTCDFSVFPDNTNFTLVLYHGTDTTLGDIISEVSFNNSIQKARILDGPTPIANAVPNDFATTVEVLAAGASGEYKLRIVKSGTLTAVSTSDCSRNIVGVPSVQGFVCDYSYINPTGSYEQVLIDPSGNVVDRKAISLSESPDPVGAGGTCACRDAMSGTDACKVITASSSCWFGFNPTTTSCDVFTCVCDCVFIPGSVGVPLPPLGFDLDDFKGWMAKGQRYLIAFGVFASIFIVPYFGVLLASGNPENIEKGLEWAKSWAFGLLLLLLSSFVIRIIGSDILGF</sequence>
<dbReference type="Proteomes" id="UP000229756">
    <property type="component" value="Unassembled WGS sequence"/>
</dbReference>
<evidence type="ECO:0000313" key="2">
    <source>
        <dbReference type="EMBL" id="PJC24072.1"/>
    </source>
</evidence>
<protein>
    <submittedName>
        <fullName evidence="2">Uncharacterized protein</fullName>
    </submittedName>
</protein>
<keyword evidence="1" id="KW-0812">Transmembrane</keyword>
<proteinExistence type="predicted"/>
<keyword evidence="1" id="KW-1133">Transmembrane helix</keyword>
<feature type="transmembrane region" description="Helical" evidence="1">
    <location>
        <begin position="485"/>
        <end position="503"/>
    </location>
</feature>
<name>A0A2M8EMV1_UNCKA</name>
<gene>
    <name evidence="2" type="ORF">CO058_00020</name>
</gene>
<dbReference type="AlphaFoldDB" id="A0A2M8EMV1"/>
<evidence type="ECO:0000256" key="1">
    <source>
        <dbReference type="SAM" id="Phobius"/>
    </source>
</evidence>
<reference evidence="3" key="1">
    <citation type="submission" date="2017-09" db="EMBL/GenBank/DDBJ databases">
        <title>Depth-based differentiation of microbial function through sediment-hosted aquifers and enrichment of novel symbionts in the deep terrestrial subsurface.</title>
        <authorList>
            <person name="Probst A.J."/>
            <person name="Ladd B."/>
            <person name="Jarett J.K."/>
            <person name="Geller-Mcgrath D.E."/>
            <person name="Sieber C.M.K."/>
            <person name="Emerson J.B."/>
            <person name="Anantharaman K."/>
            <person name="Thomas B.C."/>
            <person name="Malmstrom R."/>
            <person name="Stieglmeier M."/>
            <person name="Klingl A."/>
            <person name="Woyke T."/>
            <person name="Ryan C.M."/>
            <person name="Banfield J.F."/>
        </authorList>
    </citation>
    <scope>NUCLEOTIDE SEQUENCE [LARGE SCALE GENOMIC DNA]</scope>
</reference>
<accession>A0A2M8EMV1</accession>